<sequence length="134" mass="15888">MHEGNYLKHFAFKNMFVSMKRNDTEYTITYHAENSVLSNMYNIPLKKESYKSRDIKRYFVMRYLEQFSATSNKLMEEMRGAHKDLLNSAPKFTRNFNMFLRMTLMKGGGDELAGDELKDVIVKDYKNQIAFLKK</sequence>
<dbReference type="Proteomes" id="UP000035680">
    <property type="component" value="Unassembled WGS sequence"/>
</dbReference>
<accession>A0A0K0FBC3</accession>
<evidence type="ECO:0000313" key="1">
    <source>
        <dbReference type="Proteomes" id="UP000035680"/>
    </source>
</evidence>
<proteinExistence type="predicted"/>
<keyword evidence="1" id="KW-1185">Reference proteome</keyword>
<reference evidence="1" key="1">
    <citation type="submission" date="2014-07" db="EMBL/GenBank/DDBJ databases">
        <authorList>
            <person name="Martin A.A"/>
            <person name="De Silva N."/>
        </authorList>
    </citation>
    <scope>NUCLEOTIDE SEQUENCE</scope>
</reference>
<dbReference type="WBParaSite" id="SVE_0613300.1">
    <property type="protein sequence ID" value="SVE_0613300.1"/>
    <property type="gene ID" value="SVE_0613300"/>
</dbReference>
<dbReference type="AlphaFoldDB" id="A0A0K0FBC3"/>
<evidence type="ECO:0000313" key="2">
    <source>
        <dbReference type="WBParaSite" id="SVE_0613300.1"/>
    </source>
</evidence>
<protein>
    <submittedName>
        <fullName evidence="2">Effector</fullName>
    </submittedName>
</protein>
<name>A0A0K0FBC3_STRVS</name>
<reference evidence="2" key="2">
    <citation type="submission" date="2015-08" db="UniProtKB">
        <authorList>
            <consortium name="WormBaseParasite"/>
        </authorList>
    </citation>
    <scope>IDENTIFICATION</scope>
</reference>
<organism evidence="1 2">
    <name type="scientific">Strongyloides venezuelensis</name>
    <name type="common">Threadworm</name>
    <dbReference type="NCBI Taxonomy" id="75913"/>
    <lineage>
        <taxon>Eukaryota</taxon>
        <taxon>Metazoa</taxon>
        <taxon>Ecdysozoa</taxon>
        <taxon>Nematoda</taxon>
        <taxon>Chromadorea</taxon>
        <taxon>Rhabditida</taxon>
        <taxon>Tylenchina</taxon>
        <taxon>Panagrolaimomorpha</taxon>
        <taxon>Strongyloidoidea</taxon>
        <taxon>Strongyloididae</taxon>
        <taxon>Strongyloides</taxon>
    </lineage>
</organism>